<dbReference type="Proteomes" id="UP001569151">
    <property type="component" value="Unassembled WGS sequence"/>
</dbReference>
<feature type="compositionally biased region" description="Gly residues" evidence="1">
    <location>
        <begin position="269"/>
        <end position="279"/>
    </location>
</feature>
<feature type="signal peptide" evidence="3">
    <location>
        <begin position="1"/>
        <end position="18"/>
    </location>
</feature>
<proteinExistence type="predicted"/>
<name>A0ABV4MMQ8_9VIBR</name>
<keyword evidence="2" id="KW-1133">Transmembrane helix</keyword>
<accession>A0ABV4MMQ8</accession>
<organism evidence="4 5">
    <name type="scientific">Vibrio bivalvicida</name>
    <dbReference type="NCBI Taxonomy" id="1276888"/>
    <lineage>
        <taxon>Bacteria</taxon>
        <taxon>Pseudomonadati</taxon>
        <taxon>Pseudomonadota</taxon>
        <taxon>Gammaproteobacteria</taxon>
        <taxon>Vibrionales</taxon>
        <taxon>Vibrionaceae</taxon>
        <taxon>Vibrio</taxon>
        <taxon>Vibrio oreintalis group</taxon>
    </lineage>
</organism>
<evidence type="ECO:0000256" key="1">
    <source>
        <dbReference type="SAM" id="MobiDB-lite"/>
    </source>
</evidence>
<feature type="transmembrane region" description="Helical" evidence="2">
    <location>
        <begin position="385"/>
        <end position="406"/>
    </location>
</feature>
<sequence>MKKLIIPFILLFSFNSFANSYDCDLPPFNEDKSDVDTEKCVTNCQGNYVTSGSLVWTCSDVGRSSSEIARIVEAYEPNALLVRHCSITGSTDSLVAVRATVVLYHDEPNLEDECKGYCSKNSGSLGEPTTIESYPTSDDISNGFVSISNGSTYKCNKDDSSSDDACVVRTVAQQSFDGSKITTITQSFLTENQCTGNDGNIDLDTENISLEYCNELGGYYGNQYCDNSDPDYHCHEGDCKPISGGVCENDGDCNNPDPEPDPDPTLPDTGGGDTGGGSGENPDGSDTGETPDGSLPDLETEEGLIAYLDSLLAQFGYGTAQANSKYGNEKIQNKKELQNNSNVVDFSSTSLDESGFISGESCPPPYKLELPFGVFEIPFDFICNFASTISFIVMGLAYVVSARILIGGI</sequence>
<keyword evidence="2" id="KW-0472">Membrane</keyword>
<keyword evidence="5" id="KW-1185">Reference proteome</keyword>
<comment type="caution">
    <text evidence="4">The sequence shown here is derived from an EMBL/GenBank/DDBJ whole genome shotgun (WGS) entry which is preliminary data.</text>
</comment>
<dbReference type="NCBIfam" id="NF041109">
    <property type="entry name" value="VF_TspB_C_term"/>
    <property type="match status" value="1"/>
</dbReference>
<feature type="chain" id="PRO_5045375736" evidence="3">
    <location>
        <begin position="19"/>
        <end position="409"/>
    </location>
</feature>
<evidence type="ECO:0000256" key="3">
    <source>
        <dbReference type="SAM" id="SignalP"/>
    </source>
</evidence>
<evidence type="ECO:0000313" key="5">
    <source>
        <dbReference type="Proteomes" id="UP001569151"/>
    </source>
</evidence>
<keyword evidence="2" id="KW-0812">Transmembrane</keyword>
<reference evidence="4 5" key="1">
    <citation type="submission" date="2024-06" db="EMBL/GenBank/DDBJ databases">
        <authorList>
            <person name="Steensen K."/>
            <person name="Seneca J."/>
            <person name="Bartlau N."/>
            <person name="Yu A.X."/>
            <person name="Polz M.F."/>
        </authorList>
    </citation>
    <scope>NUCLEOTIDE SEQUENCE [LARGE SCALE GENOMIC DNA]</scope>
    <source>
        <strain evidence="4 5">1F146</strain>
    </source>
</reference>
<dbReference type="InterPro" id="IPR008708">
    <property type="entry name" value="Neisseria_TspB"/>
</dbReference>
<protein>
    <submittedName>
        <fullName evidence="4">Virulence factor TspB C-terminal domain-related protein</fullName>
    </submittedName>
</protein>
<evidence type="ECO:0000256" key="2">
    <source>
        <dbReference type="SAM" id="Phobius"/>
    </source>
</evidence>
<feature type="region of interest" description="Disordered" evidence="1">
    <location>
        <begin position="251"/>
        <end position="297"/>
    </location>
</feature>
<dbReference type="RefSeq" id="WP_371720067.1">
    <property type="nucleotide sequence ID" value="NZ_JBGOOF010000039.1"/>
</dbReference>
<gene>
    <name evidence="4" type="ORF">ACED39_19005</name>
</gene>
<dbReference type="Pfam" id="PF05616">
    <property type="entry name" value="Neisseria_TspB"/>
    <property type="match status" value="1"/>
</dbReference>
<keyword evidence="3" id="KW-0732">Signal</keyword>
<dbReference type="EMBL" id="JBGOOS010000036">
    <property type="protein sequence ID" value="MEZ8210859.1"/>
    <property type="molecule type" value="Genomic_DNA"/>
</dbReference>
<evidence type="ECO:0000313" key="4">
    <source>
        <dbReference type="EMBL" id="MEZ8210859.1"/>
    </source>
</evidence>